<evidence type="ECO:0000313" key="2">
    <source>
        <dbReference type="Proteomes" id="UP000193804"/>
    </source>
</evidence>
<evidence type="ECO:0000313" key="1">
    <source>
        <dbReference type="EMBL" id="SMG46999.1"/>
    </source>
</evidence>
<organism evidence="1 2">
    <name type="scientific">Marivirga sericea</name>
    <dbReference type="NCBI Taxonomy" id="1028"/>
    <lineage>
        <taxon>Bacteria</taxon>
        <taxon>Pseudomonadati</taxon>
        <taxon>Bacteroidota</taxon>
        <taxon>Cytophagia</taxon>
        <taxon>Cytophagales</taxon>
        <taxon>Marivirgaceae</taxon>
        <taxon>Marivirga</taxon>
    </lineage>
</organism>
<sequence>MIIEKVELKIRNLTSPFALKIDNALMDSFISLWTQNRKDL</sequence>
<proteinExistence type="predicted"/>
<reference evidence="2" key="1">
    <citation type="submission" date="2017-04" db="EMBL/GenBank/DDBJ databases">
        <authorList>
            <person name="Varghese N."/>
            <person name="Submissions S."/>
        </authorList>
    </citation>
    <scope>NUCLEOTIDE SEQUENCE [LARGE SCALE GENOMIC DNA]</scope>
    <source>
        <strain evidence="2">DSM 4125</strain>
    </source>
</reference>
<dbReference type="AlphaFoldDB" id="A0A1X7L1K2"/>
<dbReference type="STRING" id="1028.SAMN05661096_03339"/>
<accession>A0A1X7L1K2</accession>
<keyword evidence="2" id="KW-1185">Reference proteome</keyword>
<protein>
    <submittedName>
        <fullName evidence="1">Uncharacterized protein</fullName>
    </submittedName>
</protein>
<dbReference type="EMBL" id="FXAW01000007">
    <property type="protein sequence ID" value="SMG46999.1"/>
    <property type="molecule type" value="Genomic_DNA"/>
</dbReference>
<dbReference type="Proteomes" id="UP000193804">
    <property type="component" value="Unassembled WGS sequence"/>
</dbReference>
<gene>
    <name evidence="1" type="ORF">SAMN05661096_03339</name>
</gene>
<name>A0A1X7L1K2_9BACT</name>